<dbReference type="GO" id="GO:0003723">
    <property type="term" value="F:RNA binding"/>
    <property type="evidence" value="ECO:0007669"/>
    <property type="project" value="UniProtKB-UniRule"/>
</dbReference>
<reference evidence="4 5" key="2">
    <citation type="submission" date="2024-05" db="EMBL/GenBank/DDBJ databases">
        <authorList>
            <person name="Chen Y."/>
            <person name="Shah S."/>
            <person name="Dougan E. K."/>
            <person name="Thang M."/>
            <person name="Chan C."/>
        </authorList>
    </citation>
    <scope>NUCLEOTIDE SEQUENCE [LARGE SCALE GENOMIC DNA]</scope>
</reference>
<gene>
    <name evidence="3" type="ORF">C1SCF055_LOCUS1886</name>
</gene>
<name>A0A9P1BKK8_9DINO</name>
<dbReference type="Gene3D" id="3.30.1370.10">
    <property type="entry name" value="K Homology domain, type 1"/>
    <property type="match status" value="1"/>
</dbReference>
<evidence type="ECO:0000313" key="5">
    <source>
        <dbReference type="Proteomes" id="UP001152797"/>
    </source>
</evidence>
<proteinExistence type="predicted"/>
<dbReference type="Proteomes" id="UP001152797">
    <property type="component" value="Unassembled WGS sequence"/>
</dbReference>
<keyword evidence="1" id="KW-0694">RNA-binding</keyword>
<evidence type="ECO:0000256" key="2">
    <source>
        <dbReference type="SAM" id="MobiDB-lite"/>
    </source>
</evidence>
<keyword evidence="5" id="KW-1185">Reference proteome</keyword>
<dbReference type="EMBL" id="CAMXCT030000070">
    <property type="protein sequence ID" value="CAL4760688.1"/>
    <property type="molecule type" value="Genomic_DNA"/>
</dbReference>
<dbReference type="OrthoDB" id="430150at2759"/>
<reference evidence="3" key="1">
    <citation type="submission" date="2022-10" db="EMBL/GenBank/DDBJ databases">
        <authorList>
            <person name="Chen Y."/>
            <person name="Dougan E. K."/>
            <person name="Chan C."/>
            <person name="Rhodes N."/>
            <person name="Thang M."/>
        </authorList>
    </citation>
    <scope>NUCLEOTIDE SEQUENCE</scope>
</reference>
<dbReference type="EMBL" id="CAMXCT010000070">
    <property type="protein sequence ID" value="CAI3973376.1"/>
    <property type="molecule type" value="Genomic_DNA"/>
</dbReference>
<dbReference type="EMBL" id="CAMXCT020000070">
    <property type="protein sequence ID" value="CAL1126751.1"/>
    <property type="molecule type" value="Genomic_DNA"/>
</dbReference>
<evidence type="ECO:0000256" key="1">
    <source>
        <dbReference type="PROSITE-ProRule" id="PRU00117"/>
    </source>
</evidence>
<accession>A0A9P1BKK8</accession>
<evidence type="ECO:0000313" key="4">
    <source>
        <dbReference type="EMBL" id="CAL4760688.1"/>
    </source>
</evidence>
<feature type="region of interest" description="Disordered" evidence="2">
    <location>
        <begin position="54"/>
        <end position="77"/>
    </location>
</feature>
<evidence type="ECO:0000313" key="3">
    <source>
        <dbReference type="EMBL" id="CAI3973376.1"/>
    </source>
</evidence>
<protein>
    <submittedName>
        <fullName evidence="4">Aurora kinase B-A</fullName>
    </submittedName>
</protein>
<dbReference type="AlphaFoldDB" id="A0A9P1BKK8"/>
<sequence>MTAVIEDVDDDVCAVQVTRDNVPQSKKNNICIDDDVDDAEDVCVTHTKTGTKRPVTLVESDSESSSSGSNSQRRKTGAAAATALLTASNPLDVDEADKVIHRILSFPTKFAGPLQHEGGLVQVMAECEVNISVQPGDSSDATAIKISGKEHALGRAVAQIELQFQAFAEAERKAKEEAESNYMDQVKIPEQLLCGAVGPNGRDLPKVREKCKVMIALMPPEAGHLTAHIGPGTEEQVKSAKAELLQRISAAEKAKADAANPSRFG</sequence>
<dbReference type="GO" id="GO:0016301">
    <property type="term" value="F:kinase activity"/>
    <property type="evidence" value="ECO:0007669"/>
    <property type="project" value="UniProtKB-KW"/>
</dbReference>
<keyword evidence="4" id="KW-0418">Kinase</keyword>
<organism evidence="3">
    <name type="scientific">Cladocopium goreaui</name>
    <dbReference type="NCBI Taxonomy" id="2562237"/>
    <lineage>
        <taxon>Eukaryota</taxon>
        <taxon>Sar</taxon>
        <taxon>Alveolata</taxon>
        <taxon>Dinophyceae</taxon>
        <taxon>Suessiales</taxon>
        <taxon>Symbiodiniaceae</taxon>
        <taxon>Cladocopium</taxon>
    </lineage>
</organism>
<dbReference type="InterPro" id="IPR036612">
    <property type="entry name" value="KH_dom_type_1_sf"/>
</dbReference>
<comment type="caution">
    <text evidence="3">The sequence shown here is derived from an EMBL/GenBank/DDBJ whole genome shotgun (WGS) entry which is preliminary data.</text>
</comment>
<dbReference type="PROSITE" id="PS50084">
    <property type="entry name" value="KH_TYPE_1"/>
    <property type="match status" value="1"/>
</dbReference>
<keyword evidence="4" id="KW-0808">Transferase</keyword>